<keyword evidence="4" id="KW-0472">Membrane</keyword>
<keyword evidence="3 8" id="KW-0808">Transferase</keyword>
<keyword evidence="4" id="KW-1133">Transmembrane helix</keyword>
<keyword evidence="11" id="KW-1185">Reference proteome</keyword>
<feature type="domain" description="Glycosyltransferase 2-like" evidence="5">
    <location>
        <begin position="55"/>
        <end position="218"/>
    </location>
</feature>
<dbReference type="OrthoDB" id="9766971at2"/>
<evidence type="ECO:0000313" key="11">
    <source>
        <dbReference type="Proteomes" id="UP000291191"/>
    </source>
</evidence>
<evidence type="ECO:0000256" key="2">
    <source>
        <dbReference type="ARBA" id="ARBA00022676"/>
    </source>
</evidence>
<dbReference type="Proteomes" id="UP000284772">
    <property type="component" value="Unassembled WGS sequence"/>
</dbReference>
<feature type="transmembrane region" description="Helical" evidence="4">
    <location>
        <begin position="299"/>
        <end position="321"/>
    </location>
</feature>
<dbReference type="GO" id="GO:0016757">
    <property type="term" value="F:glycosyltransferase activity"/>
    <property type="evidence" value="ECO:0007669"/>
    <property type="project" value="UniProtKB-KW"/>
</dbReference>
<dbReference type="EMBL" id="QRWT01000035">
    <property type="protein sequence ID" value="RGT46198.1"/>
    <property type="molecule type" value="Genomic_DNA"/>
</dbReference>
<dbReference type="CDD" id="cd06439">
    <property type="entry name" value="CESA_like_1"/>
    <property type="match status" value="1"/>
</dbReference>
<dbReference type="Pfam" id="PF00535">
    <property type="entry name" value="Glycos_transf_2"/>
    <property type="match status" value="1"/>
</dbReference>
<evidence type="ECO:0000313" key="10">
    <source>
        <dbReference type="Proteomes" id="UP000286003"/>
    </source>
</evidence>
<dbReference type="SUPFAM" id="SSF53448">
    <property type="entry name" value="Nucleotide-diphospho-sugar transferases"/>
    <property type="match status" value="1"/>
</dbReference>
<feature type="transmembrane region" description="Helical" evidence="4">
    <location>
        <begin position="6"/>
        <end position="30"/>
    </location>
</feature>
<proteinExistence type="inferred from homology"/>
<dbReference type="InterPro" id="IPR029044">
    <property type="entry name" value="Nucleotide-diphossugar_trans"/>
</dbReference>
<dbReference type="Proteomes" id="UP000286003">
    <property type="component" value="Unassembled WGS sequence"/>
</dbReference>
<dbReference type="EMBL" id="RCXO01000013">
    <property type="protein sequence ID" value="RYT80210.1"/>
    <property type="molecule type" value="Genomic_DNA"/>
</dbReference>
<gene>
    <name evidence="6" type="ORF">DWX27_20870</name>
    <name evidence="7" type="ORF">DWZ32_12090</name>
    <name evidence="8" type="ORF">EAJ06_11695</name>
</gene>
<name>A0A3E4KRN8_9BACE</name>
<evidence type="ECO:0000313" key="9">
    <source>
        <dbReference type="Proteomes" id="UP000284772"/>
    </source>
</evidence>
<accession>A0A3E4KRN8</accession>
<dbReference type="Gene3D" id="3.90.550.10">
    <property type="entry name" value="Spore Coat Polysaccharide Biosynthesis Protein SpsA, Chain A"/>
    <property type="match status" value="1"/>
</dbReference>
<evidence type="ECO:0000313" key="6">
    <source>
        <dbReference type="EMBL" id="RGT46198.1"/>
    </source>
</evidence>
<dbReference type="PANTHER" id="PTHR43630:SF1">
    <property type="entry name" value="POLY-BETA-1,6-N-ACETYL-D-GLUCOSAMINE SYNTHASE"/>
    <property type="match status" value="1"/>
</dbReference>
<feature type="transmembrane region" description="Helical" evidence="4">
    <location>
        <begin position="360"/>
        <end position="379"/>
    </location>
</feature>
<evidence type="ECO:0000313" key="8">
    <source>
        <dbReference type="EMBL" id="RYT80210.1"/>
    </source>
</evidence>
<keyword evidence="2" id="KW-0328">Glycosyltransferase</keyword>
<keyword evidence="4" id="KW-0812">Transmembrane</keyword>
<sequence>MRTLEIVFWISLFIVFYTYIGYGIVLYILVKIKETFRKPIHYPIPPDEELPELTLFIAAYNEEDVVDEKMQNCLDLDYPTEKLQIFWVTDGSNDHTNERLSRWPQATVLHQPQRQGKTAALNRGMKFVKTPLVIFTDANTHLNREALREIVHAFTNPKVGCVAGEKRIAVQSKDNAASGGEGIYWKYESTLKALDSRLYSAVGAAGELFAVRRELFEDMRTDTLLDDFILSLRIAMHGYTIAYCATAYATESGSADMQEEEKRKVRIAAGGLQSIWRLRPLLNPFRYGWLNFQYVSHRVLRWSITPILLFLLLPLNVILLFTGNCPLFYAIILGLQVLFYLMGIWGYILSRRHIKNKILFIPYYFLFMNVNVIRGFRYLSKRKGNSSGAWEKSRRAGK</sequence>
<evidence type="ECO:0000313" key="7">
    <source>
        <dbReference type="EMBL" id="RHN06542.1"/>
    </source>
</evidence>
<evidence type="ECO:0000256" key="4">
    <source>
        <dbReference type="SAM" id="Phobius"/>
    </source>
</evidence>
<dbReference type="RefSeq" id="WP_115501809.1">
    <property type="nucleotide sequence ID" value="NZ_CABMMK010000001.1"/>
</dbReference>
<dbReference type="EMBL" id="QRQM01000012">
    <property type="protein sequence ID" value="RHN06542.1"/>
    <property type="molecule type" value="Genomic_DNA"/>
</dbReference>
<comment type="caution">
    <text evidence="8">The sequence shown here is derived from an EMBL/GenBank/DDBJ whole genome shotgun (WGS) entry which is preliminary data.</text>
</comment>
<evidence type="ECO:0000256" key="3">
    <source>
        <dbReference type="ARBA" id="ARBA00022679"/>
    </source>
</evidence>
<dbReference type="InterPro" id="IPR001173">
    <property type="entry name" value="Glyco_trans_2-like"/>
</dbReference>
<reference evidence="9 10" key="1">
    <citation type="submission" date="2018-08" db="EMBL/GenBank/DDBJ databases">
        <title>A genome reference for cultivated species of the human gut microbiota.</title>
        <authorList>
            <person name="Zou Y."/>
            <person name="Xue W."/>
            <person name="Luo G."/>
        </authorList>
    </citation>
    <scope>NUCLEOTIDE SEQUENCE [LARGE SCALE GENOMIC DNA]</scope>
    <source>
        <strain evidence="6 9">AF19-10AC</strain>
        <strain evidence="7 10">AF31-23</strain>
    </source>
</reference>
<dbReference type="Proteomes" id="UP000291191">
    <property type="component" value="Unassembled WGS sequence"/>
</dbReference>
<protein>
    <submittedName>
        <fullName evidence="8">Glycosyltransferase family 2 protein</fullName>
    </submittedName>
</protein>
<organism evidence="8 11">
    <name type="scientific">Bacteroides intestinalis</name>
    <dbReference type="NCBI Taxonomy" id="329854"/>
    <lineage>
        <taxon>Bacteria</taxon>
        <taxon>Pseudomonadati</taxon>
        <taxon>Bacteroidota</taxon>
        <taxon>Bacteroidia</taxon>
        <taxon>Bacteroidales</taxon>
        <taxon>Bacteroidaceae</taxon>
        <taxon>Bacteroides</taxon>
    </lineage>
</organism>
<reference evidence="8 11" key="2">
    <citation type="journal article" date="2019" name="Science, e1252229">
        <title>Invertible promoters mediate bacterial phase variation, antibiotic resistance, and host adaptation in the gut.</title>
        <authorList>
            <person name="Jiang X."/>
            <person name="Hall A.B."/>
            <person name="Arthur T.D."/>
            <person name="Plichta D.R."/>
            <person name="Covington C.T."/>
            <person name="Poyet M."/>
            <person name="Crothers J."/>
            <person name="Moses P.L."/>
            <person name="Tolonen A.C."/>
            <person name="Vlamakis H."/>
            <person name="Alm E.J."/>
            <person name="Xavier R.J."/>
        </authorList>
    </citation>
    <scope>NUCLEOTIDE SEQUENCE [LARGE SCALE GENOMIC DNA]</scope>
    <source>
        <strain evidence="8">Bf_0095</strain>
        <strain evidence="11">bf_0095</strain>
    </source>
</reference>
<comment type="similarity">
    <text evidence="1">Belongs to the glycosyltransferase 2 family.</text>
</comment>
<feature type="transmembrane region" description="Helical" evidence="4">
    <location>
        <begin position="327"/>
        <end position="348"/>
    </location>
</feature>
<evidence type="ECO:0000259" key="5">
    <source>
        <dbReference type="Pfam" id="PF00535"/>
    </source>
</evidence>
<dbReference type="AlphaFoldDB" id="A0A3E4KRN8"/>
<evidence type="ECO:0000256" key="1">
    <source>
        <dbReference type="ARBA" id="ARBA00006739"/>
    </source>
</evidence>
<dbReference type="PANTHER" id="PTHR43630">
    <property type="entry name" value="POLY-BETA-1,6-N-ACETYL-D-GLUCOSAMINE SYNTHASE"/>
    <property type="match status" value="1"/>
</dbReference>